<gene>
    <name evidence="2" type="primary">yycH</name>
    <name evidence="2" type="ORF">ACFPOF_28425</name>
</gene>
<evidence type="ECO:0000313" key="2">
    <source>
        <dbReference type="EMBL" id="MFC5406675.1"/>
    </source>
</evidence>
<dbReference type="InterPro" id="IPR042274">
    <property type="entry name" value="YycH/YycI_2"/>
</dbReference>
<comment type="caution">
    <text evidence="2">The sequence shown here is derived from an EMBL/GenBank/DDBJ whole genome shotgun (WGS) entry which is preliminary data.</text>
</comment>
<proteinExistence type="predicted"/>
<dbReference type="InterPro" id="IPR009996">
    <property type="entry name" value="YycH"/>
</dbReference>
<keyword evidence="3" id="KW-1185">Reference proteome</keyword>
<dbReference type="Gene3D" id="3.30.310.160">
    <property type="entry name" value="YycH protein, domain 2"/>
    <property type="match status" value="1"/>
</dbReference>
<name>A0ABW0HZI7_9BACL</name>
<sequence length="436" mass="49692">MIEKGKSVLLTLLVVLSLVQSYFLAYNTPYKDAKVKSDSDYVKTERLGEEEKADNLVFPEQLIVHLGEDKHTVFYPSTQTFYNLIMTKLKLREFKGLQRDSVESVDWAQIRKEDQGVELRFGRAVPFELLQKAFKIDGDFLFFGDSIDRIWIYSSKGRDEVRTFFFSSDGNYVYESMHADLTIGDVEGFVGFGQYWDPYSTSDGVVYTPDKPTTRLFEMEVAYNKYTVEQMQDNLFFDPGLTKTIQSNKSGSQMYTDGKRGMKIEQDGTWLSFTDLTARTEVNNDLFDNVMSAIGFVNQHGGWNGKHLFVKDAESETGESVVRFQQYYKDVPIVPDRGLNFGYIQLFLEQGVVSTYNRSLVVLGKDATNKHKRELPGGDELRKKLQALRDSGRPVEALFPAMKPTILEKTVSLTPVWAARLTTGEVVILADSKPYV</sequence>
<dbReference type="Pfam" id="PF07435">
    <property type="entry name" value="YycH"/>
    <property type="match status" value="1"/>
</dbReference>
<evidence type="ECO:0000259" key="1">
    <source>
        <dbReference type="Pfam" id="PF07435"/>
    </source>
</evidence>
<dbReference type="EMBL" id="JBHSMI010000056">
    <property type="protein sequence ID" value="MFC5406675.1"/>
    <property type="molecule type" value="Genomic_DNA"/>
</dbReference>
<feature type="domain" description="Regulatory protein YycH" evidence="1">
    <location>
        <begin position="3"/>
        <end position="420"/>
    </location>
</feature>
<reference evidence="3" key="1">
    <citation type="journal article" date="2019" name="Int. J. Syst. Evol. Microbiol.">
        <title>The Global Catalogue of Microorganisms (GCM) 10K type strain sequencing project: providing services to taxonomists for standard genome sequencing and annotation.</title>
        <authorList>
            <consortium name="The Broad Institute Genomics Platform"/>
            <consortium name="The Broad Institute Genome Sequencing Center for Infectious Disease"/>
            <person name="Wu L."/>
            <person name="Ma J."/>
        </authorList>
    </citation>
    <scope>NUCLEOTIDE SEQUENCE [LARGE SCALE GENOMIC DNA]</scope>
    <source>
        <strain evidence="3">CGMCC 1.18575</strain>
    </source>
</reference>
<accession>A0ABW0HZI7</accession>
<dbReference type="Proteomes" id="UP001596113">
    <property type="component" value="Unassembled WGS sequence"/>
</dbReference>
<protein>
    <submittedName>
        <fullName evidence="2">Two-component system activity regulator YycH</fullName>
    </submittedName>
</protein>
<dbReference type="CDD" id="cd15787">
    <property type="entry name" value="YycH_N"/>
    <property type="match status" value="1"/>
</dbReference>
<evidence type="ECO:0000313" key="3">
    <source>
        <dbReference type="Proteomes" id="UP001596113"/>
    </source>
</evidence>
<organism evidence="2 3">
    <name type="scientific">Cohnella soli</name>
    <dbReference type="NCBI Taxonomy" id="425005"/>
    <lineage>
        <taxon>Bacteria</taxon>
        <taxon>Bacillati</taxon>
        <taxon>Bacillota</taxon>
        <taxon>Bacilli</taxon>
        <taxon>Bacillales</taxon>
        <taxon>Paenibacillaceae</taxon>
        <taxon>Cohnella</taxon>
    </lineage>
</organism>
<dbReference type="RefSeq" id="WP_378138767.1">
    <property type="nucleotide sequence ID" value="NZ_JBHSMI010000056.1"/>
</dbReference>